<dbReference type="Proteomes" id="UP000027138">
    <property type="component" value="Unassembled WGS sequence"/>
</dbReference>
<name>A0A067KWN5_JATCU</name>
<reference evidence="2 3" key="1">
    <citation type="journal article" date="2014" name="PLoS ONE">
        <title>Global Analysis of Gene Expression Profiles in Physic Nut (Jatropha curcas L.) Seedlings Exposed to Salt Stress.</title>
        <authorList>
            <person name="Zhang L."/>
            <person name="Zhang C."/>
            <person name="Wu P."/>
            <person name="Chen Y."/>
            <person name="Li M."/>
            <person name="Jiang H."/>
            <person name="Wu G."/>
        </authorList>
    </citation>
    <scope>NUCLEOTIDE SEQUENCE [LARGE SCALE GENOMIC DNA]</scope>
    <source>
        <strain evidence="3">cv. GZQX0401</strain>
        <tissue evidence="2">Young leaves</tissue>
    </source>
</reference>
<feature type="compositionally biased region" description="Pro residues" evidence="1">
    <location>
        <begin position="33"/>
        <end position="44"/>
    </location>
</feature>
<gene>
    <name evidence="2" type="ORF">JCGZ_07893</name>
</gene>
<organism evidence="2 3">
    <name type="scientific">Jatropha curcas</name>
    <name type="common">Barbados nut</name>
    <dbReference type="NCBI Taxonomy" id="180498"/>
    <lineage>
        <taxon>Eukaryota</taxon>
        <taxon>Viridiplantae</taxon>
        <taxon>Streptophyta</taxon>
        <taxon>Embryophyta</taxon>
        <taxon>Tracheophyta</taxon>
        <taxon>Spermatophyta</taxon>
        <taxon>Magnoliopsida</taxon>
        <taxon>eudicotyledons</taxon>
        <taxon>Gunneridae</taxon>
        <taxon>Pentapetalae</taxon>
        <taxon>rosids</taxon>
        <taxon>fabids</taxon>
        <taxon>Malpighiales</taxon>
        <taxon>Euphorbiaceae</taxon>
        <taxon>Crotonoideae</taxon>
        <taxon>Jatropheae</taxon>
        <taxon>Jatropha</taxon>
    </lineage>
</organism>
<evidence type="ECO:0000256" key="1">
    <source>
        <dbReference type="SAM" id="MobiDB-lite"/>
    </source>
</evidence>
<accession>A0A067KWN5</accession>
<feature type="region of interest" description="Disordered" evidence="1">
    <location>
        <begin position="27"/>
        <end position="51"/>
    </location>
</feature>
<evidence type="ECO:0000313" key="2">
    <source>
        <dbReference type="EMBL" id="KDP36675.1"/>
    </source>
</evidence>
<dbReference type="EMBL" id="KK914423">
    <property type="protein sequence ID" value="KDP36675.1"/>
    <property type="molecule type" value="Genomic_DNA"/>
</dbReference>
<protein>
    <submittedName>
        <fullName evidence="2">Uncharacterized protein</fullName>
    </submittedName>
</protein>
<evidence type="ECO:0000313" key="3">
    <source>
        <dbReference type="Proteomes" id="UP000027138"/>
    </source>
</evidence>
<proteinExistence type="predicted"/>
<keyword evidence="3" id="KW-1185">Reference proteome</keyword>
<sequence length="126" mass="13696">MLRLCSDRESRVSNLSLIFLATPALTGQSTLSPAPPTTAAPPPVTYSSQFSEKEKEQRATLRFSNRQPPSALSLYLSRFSGKTSYHPAKPALLSSPAPPRPPLLSPPAKLALIEMVFVQGRCFQSL</sequence>
<dbReference type="AlphaFoldDB" id="A0A067KWN5"/>